<evidence type="ECO:0000313" key="15">
    <source>
        <dbReference type="Proteomes" id="UP000824102"/>
    </source>
</evidence>
<dbReference type="Pfam" id="PF02767">
    <property type="entry name" value="DNA_pol3_beta_2"/>
    <property type="match status" value="1"/>
</dbReference>
<name>A0A9D2G3G9_9FIRM</name>
<feature type="domain" description="DNA polymerase III beta sliding clamp N-terminal" evidence="11">
    <location>
        <begin position="1"/>
        <end position="118"/>
    </location>
</feature>
<dbReference type="InterPro" id="IPR022637">
    <property type="entry name" value="DNA_polIII_beta_cen"/>
</dbReference>
<evidence type="ECO:0000259" key="11">
    <source>
        <dbReference type="Pfam" id="PF00712"/>
    </source>
</evidence>
<keyword evidence="8 10" id="KW-0239">DNA-directed DNA polymerase</keyword>
<dbReference type="InterPro" id="IPR001001">
    <property type="entry name" value="DNA_polIII_beta"/>
</dbReference>
<keyword evidence="9" id="KW-0238">DNA-binding</keyword>
<dbReference type="Proteomes" id="UP000824102">
    <property type="component" value="Unassembled WGS sequence"/>
</dbReference>
<protein>
    <recommendedName>
        <fullName evidence="3 10">Beta sliding clamp</fullName>
    </recommendedName>
</protein>
<dbReference type="GO" id="GO:0003677">
    <property type="term" value="F:DNA binding"/>
    <property type="evidence" value="ECO:0007669"/>
    <property type="project" value="UniProtKB-UniRule"/>
</dbReference>
<proteinExistence type="inferred from homology"/>
<dbReference type="EMBL" id="DXBB01000041">
    <property type="protein sequence ID" value="HIZ72374.1"/>
    <property type="molecule type" value="Genomic_DNA"/>
</dbReference>
<dbReference type="GO" id="GO:0008408">
    <property type="term" value="F:3'-5' exonuclease activity"/>
    <property type="evidence" value="ECO:0007669"/>
    <property type="project" value="InterPro"/>
</dbReference>
<dbReference type="CDD" id="cd00140">
    <property type="entry name" value="beta_clamp"/>
    <property type="match status" value="1"/>
</dbReference>
<evidence type="ECO:0000256" key="8">
    <source>
        <dbReference type="ARBA" id="ARBA00022932"/>
    </source>
</evidence>
<dbReference type="GO" id="GO:0009360">
    <property type="term" value="C:DNA polymerase III complex"/>
    <property type="evidence" value="ECO:0007669"/>
    <property type="project" value="InterPro"/>
</dbReference>
<evidence type="ECO:0000256" key="7">
    <source>
        <dbReference type="ARBA" id="ARBA00022705"/>
    </source>
</evidence>
<evidence type="ECO:0000256" key="10">
    <source>
        <dbReference type="PIRNR" id="PIRNR000804"/>
    </source>
</evidence>
<evidence type="ECO:0000256" key="9">
    <source>
        <dbReference type="ARBA" id="ARBA00023125"/>
    </source>
</evidence>
<evidence type="ECO:0000256" key="1">
    <source>
        <dbReference type="ARBA" id="ARBA00004496"/>
    </source>
</evidence>
<evidence type="ECO:0000259" key="13">
    <source>
        <dbReference type="Pfam" id="PF02768"/>
    </source>
</evidence>
<dbReference type="InterPro" id="IPR046938">
    <property type="entry name" value="DNA_clamp_sf"/>
</dbReference>
<organism evidence="14 15">
    <name type="scientific">Candidatus Gallimonas intestinavium</name>
    <dbReference type="NCBI Taxonomy" id="2838603"/>
    <lineage>
        <taxon>Bacteria</taxon>
        <taxon>Bacillati</taxon>
        <taxon>Bacillota</taxon>
        <taxon>Clostridia</taxon>
        <taxon>Candidatus Gallimonas</taxon>
    </lineage>
</organism>
<feature type="domain" description="DNA polymerase III beta sliding clamp central" evidence="12">
    <location>
        <begin position="129"/>
        <end position="238"/>
    </location>
</feature>
<dbReference type="GO" id="GO:0005737">
    <property type="term" value="C:cytoplasm"/>
    <property type="evidence" value="ECO:0007669"/>
    <property type="project" value="UniProtKB-SubCell"/>
</dbReference>
<reference evidence="14" key="1">
    <citation type="journal article" date="2021" name="PeerJ">
        <title>Extensive microbial diversity within the chicken gut microbiome revealed by metagenomics and culture.</title>
        <authorList>
            <person name="Gilroy R."/>
            <person name="Ravi A."/>
            <person name="Getino M."/>
            <person name="Pursley I."/>
            <person name="Horton D.L."/>
            <person name="Alikhan N.F."/>
            <person name="Baker D."/>
            <person name="Gharbi K."/>
            <person name="Hall N."/>
            <person name="Watson M."/>
            <person name="Adriaenssens E.M."/>
            <person name="Foster-Nyarko E."/>
            <person name="Jarju S."/>
            <person name="Secka A."/>
            <person name="Antonio M."/>
            <person name="Oren A."/>
            <person name="Chaudhuri R.R."/>
            <person name="La Ragione R."/>
            <person name="Hildebrand F."/>
            <person name="Pallen M.J."/>
        </authorList>
    </citation>
    <scope>NUCLEOTIDE SEQUENCE</scope>
    <source>
        <strain evidence="14">ChiW7-2402</strain>
    </source>
</reference>
<dbReference type="InterPro" id="IPR022635">
    <property type="entry name" value="DNA_polIII_beta_C"/>
</dbReference>
<dbReference type="SUPFAM" id="SSF55979">
    <property type="entry name" value="DNA clamp"/>
    <property type="match status" value="3"/>
</dbReference>
<comment type="caution">
    <text evidence="14">The sequence shown here is derived from an EMBL/GenBank/DDBJ whole genome shotgun (WGS) entry which is preliminary data.</text>
</comment>
<gene>
    <name evidence="14" type="primary">dnaN</name>
    <name evidence="14" type="ORF">H9964_02195</name>
</gene>
<evidence type="ECO:0000256" key="4">
    <source>
        <dbReference type="ARBA" id="ARBA00022490"/>
    </source>
</evidence>
<evidence type="ECO:0000256" key="3">
    <source>
        <dbReference type="ARBA" id="ARBA00021035"/>
    </source>
</evidence>
<sequence length="365" mass="39486">MKFICSGLVLSEAVNKTSKACAVRTTTPILECIKIEAGNETVTLLATDGELSIRKEFAAEVFEEGEVCVPGKLFSDFIGKLTDMELTLKTSERGLEICYSDSGSAIQTLPAEEFPEIDLTIGENSFVMKSGALKKIISETTFCCAQDDSRPILKGCLFDFKDKLEVTALDGYRLALSTAEIVSKSGEKQLICPARTLTEIARMLEGEDEEVTLYSQGGMMMVSSGDMTIVSRLYTGDFIKKESVIPTSFTTELTVGKAELLASVERAAILIRGDKNNLVTLEIGGSAVRVFSNSENGNVAETLLAETQGKDLTVSMNAKFLADALRALDEDRVTASFNGPVSPFIVQNAGDKESLYLILPVRNAQ</sequence>
<keyword evidence="7 10" id="KW-0235">DNA replication</keyword>
<keyword evidence="5 10" id="KW-0808">Transferase</keyword>
<feature type="domain" description="DNA polymerase III beta sliding clamp C-terminal" evidence="13">
    <location>
        <begin position="243"/>
        <end position="362"/>
    </location>
</feature>
<evidence type="ECO:0000256" key="6">
    <source>
        <dbReference type="ARBA" id="ARBA00022695"/>
    </source>
</evidence>
<dbReference type="Gene3D" id="3.10.150.10">
    <property type="entry name" value="DNA Polymerase III, subunit A, domain 2"/>
    <property type="match status" value="1"/>
</dbReference>
<dbReference type="Pfam" id="PF00712">
    <property type="entry name" value="DNA_pol3_beta"/>
    <property type="match status" value="1"/>
</dbReference>
<comment type="subunit">
    <text evidence="10">Forms a ring-shaped head-to-tail homodimer around DNA.</text>
</comment>
<dbReference type="PANTHER" id="PTHR30478">
    <property type="entry name" value="DNA POLYMERASE III SUBUNIT BETA"/>
    <property type="match status" value="1"/>
</dbReference>
<evidence type="ECO:0000313" key="14">
    <source>
        <dbReference type="EMBL" id="HIZ72374.1"/>
    </source>
</evidence>
<comment type="function">
    <text evidence="10">Confers DNA tethering and processivity to DNA polymerases and other proteins. Acts as a clamp, forming a ring around DNA (a reaction catalyzed by the clamp-loading complex) which diffuses in an ATP-independent manner freely and bidirectionally along dsDNA. Initially characterized for its ability to contact the catalytic subunit of DNA polymerase III (Pol III), a complex, multichain enzyme responsible for most of the replicative synthesis in bacteria; Pol III exhibits 3'-5' exonuclease proofreading activity. The beta chain is required for initiation of replication as well as for processivity of DNA replication.</text>
</comment>
<keyword evidence="4 10" id="KW-0963">Cytoplasm</keyword>
<dbReference type="SMART" id="SM00480">
    <property type="entry name" value="POL3Bc"/>
    <property type="match status" value="1"/>
</dbReference>
<comment type="similarity">
    <text evidence="2 10">Belongs to the beta sliding clamp family.</text>
</comment>
<accession>A0A9D2G3G9</accession>
<evidence type="ECO:0000259" key="12">
    <source>
        <dbReference type="Pfam" id="PF02767"/>
    </source>
</evidence>
<evidence type="ECO:0000256" key="2">
    <source>
        <dbReference type="ARBA" id="ARBA00010752"/>
    </source>
</evidence>
<dbReference type="Pfam" id="PF02768">
    <property type="entry name" value="DNA_pol3_beta_3"/>
    <property type="match status" value="1"/>
</dbReference>
<reference evidence="14" key="2">
    <citation type="submission" date="2021-04" db="EMBL/GenBank/DDBJ databases">
        <authorList>
            <person name="Gilroy R."/>
        </authorList>
    </citation>
    <scope>NUCLEOTIDE SEQUENCE</scope>
    <source>
        <strain evidence="14">ChiW7-2402</strain>
    </source>
</reference>
<dbReference type="GO" id="GO:0003887">
    <property type="term" value="F:DNA-directed DNA polymerase activity"/>
    <property type="evidence" value="ECO:0007669"/>
    <property type="project" value="UniProtKB-UniRule"/>
</dbReference>
<dbReference type="InterPro" id="IPR022634">
    <property type="entry name" value="DNA_polIII_beta_N"/>
</dbReference>
<dbReference type="GO" id="GO:0006271">
    <property type="term" value="P:DNA strand elongation involved in DNA replication"/>
    <property type="evidence" value="ECO:0007669"/>
    <property type="project" value="TreeGrafter"/>
</dbReference>
<dbReference type="PANTHER" id="PTHR30478:SF0">
    <property type="entry name" value="BETA SLIDING CLAMP"/>
    <property type="match status" value="1"/>
</dbReference>
<dbReference type="NCBIfam" id="TIGR00663">
    <property type="entry name" value="dnan"/>
    <property type="match status" value="1"/>
</dbReference>
<dbReference type="PIRSF" id="PIRSF000804">
    <property type="entry name" value="DNA_pol_III_b"/>
    <property type="match status" value="1"/>
</dbReference>
<keyword evidence="6 10" id="KW-0548">Nucleotidyltransferase</keyword>
<dbReference type="Gene3D" id="3.70.10.10">
    <property type="match status" value="1"/>
</dbReference>
<dbReference type="AlphaFoldDB" id="A0A9D2G3G9"/>
<evidence type="ECO:0000256" key="5">
    <source>
        <dbReference type="ARBA" id="ARBA00022679"/>
    </source>
</evidence>
<comment type="subcellular location">
    <subcellularLocation>
        <location evidence="1 10">Cytoplasm</location>
    </subcellularLocation>
</comment>